<gene>
    <name evidence="8" type="ORF">F3L20_25085</name>
</gene>
<dbReference type="Gene3D" id="1.20.5.1930">
    <property type="match status" value="1"/>
</dbReference>
<dbReference type="Pfam" id="PF02518">
    <property type="entry name" value="HATPase_c"/>
    <property type="match status" value="1"/>
</dbReference>
<reference evidence="8 9" key="1">
    <citation type="submission" date="2019-09" db="EMBL/GenBank/DDBJ databases">
        <title>Draft genome sequence of the Ebosin-producing strain Streptomyces sp. 139.</title>
        <authorList>
            <person name="Ai L."/>
            <person name="Geng M."/>
            <person name="Ma M."/>
            <person name="Bai L."/>
        </authorList>
    </citation>
    <scope>NUCLEOTIDE SEQUENCE [LARGE SCALE GENOMIC DNA]</scope>
    <source>
        <strain evidence="8 9">139</strain>
    </source>
</reference>
<keyword evidence="9" id="KW-1185">Reference proteome</keyword>
<keyword evidence="5" id="KW-1133">Transmembrane helix</keyword>
<feature type="transmembrane region" description="Helical" evidence="5">
    <location>
        <begin position="77"/>
        <end position="94"/>
    </location>
</feature>
<dbReference type="RefSeq" id="WP_150156266.1">
    <property type="nucleotide sequence ID" value="NZ_CP043959.1"/>
</dbReference>
<dbReference type="Proteomes" id="UP000324308">
    <property type="component" value="Chromosome"/>
</dbReference>
<keyword evidence="3" id="KW-0902">Two-component regulatory system</keyword>
<feature type="domain" description="Histidine kinase/HSP90-like ATPase" evidence="6">
    <location>
        <begin position="286"/>
        <end position="379"/>
    </location>
</feature>
<evidence type="ECO:0000259" key="7">
    <source>
        <dbReference type="Pfam" id="PF07730"/>
    </source>
</evidence>
<dbReference type="PANTHER" id="PTHR24421:SF63">
    <property type="entry name" value="SENSOR HISTIDINE KINASE DESK"/>
    <property type="match status" value="1"/>
</dbReference>
<feature type="region of interest" description="Disordered" evidence="4">
    <location>
        <begin position="326"/>
        <end position="346"/>
    </location>
</feature>
<dbReference type="InterPro" id="IPR011712">
    <property type="entry name" value="Sig_transdc_His_kin_sub3_dim/P"/>
</dbReference>
<dbReference type="Gene3D" id="3.30.565.10">
    <property type="entry name" value="Histidine kinase-like ATPase, C-terminal domain"/>
    <property type="match status" value="1"/>
</dbReference>
<keyword evidence="5" id="KW-0472">Membrane</keyword>
<keyword evidence="2 8" id="KW-0418">Kinase</keyword>
<proteinExistence type="predicted"/>
<evidence type="ECO:0000259" key="6">
    <source>
        <dbReference type="Pfam" id="PF02518"/>
    </source>
</evidence>
<keyword evidence="1" id="KW-0808">Transferase</keyword>
<keyword evidence="5" id="KW-0812">Transmembrane</keyword>
<dbReference type="EMBL" id="CP043959">
    <property type="protein sequence ID" value="QER88693.1"/>
    <property type="molecule type" value="Genomic_DNA"/>
</dbReference>
<evidence type="ECO:0000256" key="1">
    <source>
        <dbReference type="ARBA" id="ARBA00022679"/>
    </source>
</evidence>
<feature type="transmembrane region" description="Helical" evidence="5">
    <location>
        <begin position="120"/>
        <end position="138"/>
    </location>
</feature>
<feature type="domain" description="Signal transduction histidine kinase subgroup 3 dimerisation and phosphoacceptor" evidence="7">
    <location>
        <begin position="185"/>
        <end position="251"/>
    </location>
</feature>
<dbReference type="SUPFAM" id="SSF55874">
    <property type="entry name" value="ATPase domain of HSP90 chaperone/DNA topoisomerase II/histidine kinase"/>
    <property type="match status" value="1"/>
</dbReference>
<evidence type="ECO:0000313" key="9">
    <source>
        <dbReference type="Proteomes" id="UP000324308"/>
    </source>
</evidence>
<dbReference type="PANTHER" id="PTHR24421">
    <property type="entry name" value="NITRATE/NITRITE SENSOR PROTEIN NARX-RELATED"/>
    <property type="match status" value="1"/>
</dbReference>
<evidence type="ECO:0000256" key="2">
    <source>
        <dbReference type="ARBA" id="ARBA00022777"/>
    </source>
</evidence>
<dbReference type="GO" id="GO:0016301">
    <property type="term" value="F:kinase activity"/>
    <property type="evidence" value="ECO:0007669"/>
    <property type="project" value="UniProtKB-KW"/>
</dbReference>
<evidence type="ECO:0000256" key="5">
    <source>
        <dbReference type="SAM" id="Phobius"/>
    </source>
</evidence>
<feature type="transmembrane region" description="Helical" evidence="5">
    <location>
        <begin position="144"/>
        <end position="164"/>
    </location>
</feature>
<name>A0ABX5ZWA4_STRTE</name>
<accession>A0ABX5ZWA4</accession>
<dbReference type="Pfam" id="PF07730">
    <property type="entry name" value="HisKA_3"/>
    <property type="match status" value="1"/>
</dbReference>
<evidence type="ECO:0000256" key="3">
    <source>
        <dbReference type="ARBA" id="ARBA00023012"/>
    </source>
</evidence>
<feature type="compositionally biased region" description="Low complexity" evidence="4">
    <location>
        <begin position="326"/>
        <end position="340"/>
    </location>
</feature>
<dbReference type="InterPro" id="IPR003594">
    <property type="entry name" value="HATPase_dom"/>
</dbReference>
<sequence length="400" mass="41554">MTATCETYPKARGPRGPGLGHPRLLPWLLVAMGAFSHLFQGTTSDPWVGGAGLLAFNSLYVFLAFTTHPCGTRDTVARRVALGLLAAVTCVLAVGHGGDWLLYFPLLGLATGVVLRGRPLLAVAAAVTAVAGAVSWYHDGWGSLDILYATAVSALVTATIVRLADTVYELREARRELARRAVEEERLRFSRDLHDLLGHTMSVIVVKSEAARRLVPRDPQAALAQVTDIEAVGRQALTEIREAVTGYREGSLDTELDRARSALTAAGVDPVVHRSGPAPGPRTEVLLGWVVREAVTNVVRHSAARRCGITIVTTEDAARLTVTDDGTGAKADTATDPGATPAGGTGLRGLAERLAAAGGTLRAGEGAGGGFEVIVELPVGHAAPGAGASSAAREPSAPAV</sequence>
<feature type="transmembrane region" description="Helical" evidence="5">
    <location>
        <begin position="24"/>
        <end position="41"/>
    </location>
</feature>
<feature type="transmembrane region" description="Helical" evidence="5">
    <location>
        <begin position="47"/>
        <end position="65"/>
    </location>
</feature>
<dbReference type="InterPro" id="IPR050482">
    <property type="entry name" value="Sensor_HK_TwoCompSys"/>
</dbReference>
<protein>
    <submittedName>
        <fullName evidence="8">Sensor histidine kinase</fullName>
    </submittedName>
</protein>
<evidence type="ECO:0000313" key="8">
    <source>
        <dbReference type="EMBL" id="QER88693.1"/>
    </source>
</evidence>
<dbReference type="CDD" id="cd16917">
    <property type="entry name" value="HATPase_UhpB-NarQ-NarX-like"/>
    <property type="match status" value="1"/>
</dbReference>
<evidence type="ECO:0000256" key="4">
    <source>
        <dbReference type="SAM" id="MobiDB-lite"/>
    </source>
</evidence>
<dbReference type="InterPro" id="IPR036890">
    <property type="entry name" value="HATPase_C_sf"/>
</dbReference>
<organism evidence="8 9">
    <name type="scientific">Streptomyces tendae</name>
    <dbReference type="NCBI Taxonomy" id="1932"/>
    <lineage>
        <taxon>Bacteria</taxon>
        <taxon>Bacillati</taxon>
        <taxon>Actinomycetota</taxon>
        <taxon>Actinomycetes</taxon>
        <taxon>Kitasatosporales</taxon>
        <taxon>Streptomycetaceae</taxon>
        <taxon>Streptomyces</taxon>
    </lineage>
</organism>